<dbReference type="Pfam" id="PF06042">
    <property type="entry name" value="NTP_transf_6"/>
    <property type="match status" value="1"/>
</dbReference>
<comment type="caution">
    <text evidence="1">The sequence shown here is derived from an EMBL/GenBank/DDBJ whole genome shotgun (WGS) entry which is preliminary data.</text>
</comment>
<dbReference type="RefSeq" id="WP_111935126.1">
    <property type="nucleotide sequence ID" value="NZ_CADFFP010000011.1"/>
</dbReference>
<reference evidence="1 2" key="1">
    <citation type="submission" date="2018-06" db="EMBL/GenBank/DDBJ databases">
        <title>Genomic Encyclopedia of Type Strains, Phase III (KMG-III): the genomes of soil and plant-associated and newly described type strains.</title>
        <authorList>
            <person name="Whitman W."/>
        </authorList>
    </citation>
    <scope>NUCLEOTIDE SEQUENCE [LARGE SCALE GENOMIC DNA]</scope>
    <source>
        <strain evidence="1 2">LMG 23644</strain>
    </source>
</reference>
<dbReference type="AlphaFoldDB" id="A0A329BCX1"/>
<dbReference type="OrthoDB" id="9805247at2"/>
<organism evidence="1 2">
    <name type="scientific">Paraburkholderia bryophila</name>
    <dbReference type="NCBI Taxonomy" id="420952"/>
    <lineage>
        <taxon>Bacteria</taxon>
        <taxon>Pseudomonadati</taxon>
        <taxon>Pseudomonadota</taxon>
        <taxon>Betaproteobacteria</taxon>
        <taxon>Burkholderiales</taxon>
        <taxon>Burkholderiaceae</taxon>
        <taxon>Paraburkholderia</taxon>
    </lineage>
</organism>
<gene>
    <name evidence="1" type="ORF">BX591_1343</name>
</gene>
<protein>
    <recommendedName>
        <fullName evidence="3">Nucleotidyltransferase family protein</fullName>
    </recommendedName>
</protein>
<dbReference type="Proteomes" id="UP000248918">
    <property type="component" value="Unassembled WGS sequence"/>
</dbReference>
<dbReference type="PANTHER" id="PTHR39166">
    <property type="entry name" value="BLL1166 PROTEIN"/>
    <property type="match status" value="1"/>
</dbReference>
<dbReference type="PANTHER" id="PTHR39166:SF1">
    <property type="entry name" value="BLL1166 PROTEIN"/>
    <property type="match status" value="1"/>
</dbReference>
<evidence type="ECO:0000313" key="1">
    <source>
        <dbReference type="EMBL" id="RAS20693.1"/>
    </source>
</evidence>
<name>A0A329BCX1_9BURK</name>
<proteinExistence type="predicted"/>
<dbReference type="InterPro" id="IPR009267">
    <property type="entry name" value="NTP_transf_6"/>
</dbReference>
<sequence>MSQTLEQDLVQLAQRNQWNKLILDRASHLGLADWWLTAGCIAQSIWNLASGRDVHSGIRDYDLFYYDPDTSWAAEDAVIEKTGRLFADIPVEVQIRNQARVPLWYPTKFGTPFGAVSRASDGIDRFPCATVAVGIRRHEEGDEIYAPFGLQDLFDGRLRPNKLLPIPDVYAAKTERWLREWPHLLRDSW</sequence>
<evidence type="ECO:0008006" key="3">
    <source>
        <dbReference type="Google" id="ProtNLM"/>
    </source>
</evidence>
<evidence type="ECO:0000313" key="2">
    <source>
        <dbReference type="Proteomes" id="UP000248918"/>
    </source>
</evidence>
<dbReference type="EMBL" id="QLTK01000034">
    <property type="protein sequence ID" value="RAS20693.1"/>
    <property type="molecule type" value="Genomic_DNA"/>
</dbReference>
<accession>A0A329BCX1</accession>